<keyword evidence="1" id="KW-0560">Oxidoreductase</keyword>
<gene>
    <name evidence="1" type="ORF">KGD82_07465</name>
</gene>
<dbReference type="AlphaFoldDB" id="A0A975LB74"/>
<dbReference type="KEGG" id="nec:KGD82_07465"/>
<accession>A0A975LB74</accession>
<reference evidence="1" key="1">
    <citation type="submission" date="2021-05" db="EMBL/GenBank/DDBJ databases">
        <authorList>
            <person name="Kaiqin L."/>
            <person name="Jian G."/>
        </authorList>
    </citation>
    <scope>NUCLEOTIDE SEQUENCE</scope>
    <source>
        <strain evidence="1">HDS5</strain>
    </source>
</reference>
<organism evidence="1 2">
    <name type="scientific">Nocardiopsis eucommiae</name>
    <dbReference type="NCBI Taxonomy" id="2831970"/>
    <lineage>
        <taxon>Bacteria</taxon>
        <taxon>Bacillati</taxon>
        <taxon>Actinomycetota</taxon>
        <taxon>Actinomycetes</taxon>
        <taxon>Streptosporangiales</taxon>
        <taxon>Nocardiopsidaceae</taxon>
        <taxon>Nocardiopsis</taxon>
    </lineage>
</organism>
<dbReference type="InterPro" id="IPR008775">
    <property type="entry name" value="Phytyl_CoA_dOase-like"/>
</dbReference>
<sequence length="125" mass="13635">MQKPVHTWLGRYRSVATPSIQVSVTQAIQIFSGQGRQPLHRDDSLHLRRHPGPTSRVQVMLALSPFTRRNGGTLVIPGSHHWDDERAPRVEEAVPTEMPSGGALIWLGVSTTGAAATSRTSRAPV</sequence>
<dbReference type="Gene3D" id="2.60.120.620">
    <property type="entry name" value="q2cbj1_9rhob like domain"/>
    <property type="match status" value="1"/>
</dbReference>
<name>A0A975LB74_9ACTN</name>
<protein>
    <submittedName>
        <fullName evidence="1">Phytanoyl-CoA dioxygenase family protein</fullName>
    </submittedName>
</protein>
<keyword evidence="1" id="KW-0223">Dioxygenase</keyword>
<dbReference type="EMBL" id="CP074402">
    <property type="protein sequence ID" value="QVJ02385.1"/>
    <property type="molecule type" value="Genomic_DNA"/>
</dbReference>
<dbReference type="GO" id="GO:0016706">
    <property type="term" value="F:2-oxoglutarate-dependent dioxygenase activity"/>
    <property type="evidence" value="ECO:0007669"/>
    <property type="project" value="UniProtKB-ARBA"/>
</dbReference>
<evidence type="ECO:0000313" key="2">
    <source>
        <dbReference type="Proteomes" id="UP000682416"/>
    </source>
</evidence>
<dbReference type="Proteomes" id="UP000682416">
    <property type="component" value="Chromosome"/>
</dbReference>
<proteinExistence type="predicted"/>
<dbReference type="SUPFAM" id="SSF51197">
    <property type="entry name" value="Clavaminate synthase-like"/>
    <property type="match status" value="1"/>
</dbReference>
<dbReference type="Pfam" id="PF05721">
    <property type="entry name" value="PhyH"/>
    <property type="match status" value="1"/>
</dbReference>
<evidence type="ECO:0000313" key="1">
    <source>
        <dbReference type="EMBL" id="QVJ02385.1"/>
    </source>
</evidence>
<keyword evidence="2" id="KW-1185">Reference proteome</keyword>